<evidence type="ECO:0000313" key="2">
    <source>
        <dbReference type="EMBL" id="RIX54182.1"/>
    </source>
</evidence>
<dbReference type="PANTHER" id="PTHR43677">
    <property type="entry name" value="SHORT-CHAIN DEHYDROGENASE/REDUCTASE"/>
    <property type="match status" value="1"/>
</dbReference>
<dbReference type="GO" id="GO:0043958">
    <property type="term" value="F:acryloyl-CoA reductase (NADH) activity"/>
    <property type="evidence" value="ECO:0007669"/>
    <property type="project" value="UniProtKB-EC"/>
</dbReference>
<dbReference type="InterPro" id="IPR011032">
    <property type="entry name" value="GroES-like_sf"/>
</dbReference>
<protein>
    <submittedName>
        <fullName evidence="2">Acryloyl-CoA reductase</fullName>
        <ecNumber evidence="2">1.3.1.95</ecNumber>
    </submittedName>
</protein>
<dbReference type="AlphaFoldDB" id="A0A3A1V469"/>
<name>A0A3A1V469_9BACL</name>
<evidence type="ECO:0000313" key="3">
    <source>
        <dbReference type="Proteomes" id="UP000266482"/>
    </source>
</evidence>
<comment type="caution">
    <text evidence="2">The sequence shown here is derived from an EMBL/GenBank/DDBJ whole genome shotgun (WGS) entry which is preliminary data.</text>
</comment>
<dbReference type="InterPro" id="IPR036291">
    <property type="entry name" value="NAD(P)-bd_dom_sf"/>
</dbReference>
<dbReference type="InterPro" id="IPR013154">
    <property type="entry name" value="ADH-like_N"/>
</dbReference>
<dbReference type="InterPro" id="IPR014188">
    <property type="entry name" value="Acrylyl-CoA_reductase_AcuI"/>
</dbReference>
<gene>
    <name evidence="2" type="ORF">D3P08_06815</name>
</gene>
<dbReference type="Pfam" id="PF00107">
    <property type="entry name" value="ADH_zinc_N"/>
    <property type="match status" value="1"/>
</dbReference>
<dbReference type="InterPro" id="IPR020843">
    <property type="entry name" value="ER"/>
</dbReference>
<dbReference type="EMBL" id="QXQA01000003">
    <property type="protein sequence ID" value="RIX54182.1"/>
    <property type="molecule type" value="Genomic_DNA"/>
</dbReference>
<dbReference type="RefSeq" id="WP_119598971.1">
    <property type="nucleotide sequence ID" value="NZ_QXQA01000003.1"/>
</dbReference>
<dbReference type="SUPFAM" id="SSF51735">
    <property type="entry name" value="NAD(P)-binding Rossmann-fold domains"/>
    <property type="match status" value="1"/>
</dbReference>
<dbReference type="GO" id="GO:0043957">
    <property type="term" value="F:acryloyl-CoA reductase (NADPH) activity"/>
    <property type="evidence" value="ECO:0007669"/>
    <property type="project" value="TreeGrafter"/>
</dbReference>
<evidence type="ECO:0000259" key="1">
    <source>
        <dbReference type="SMART" id="SM00829"/>
    </source>
</evidence>
<keyword evidence="2" id="KW-0560">Oxidoreductase</keyword>
<dbReference type="InterPro" id="IPR051397">
    <property type="entry name" value="Zn-ADH-like_protein"/>
</dbReference>
<keyword evidence="3" id="KW-1185">Reference proteome</keyword>
<dbReference type="Gene3D" id="3.90.180.10">
    <property type="entry name" value="Medium-chain alcohol dehydrogenases, catalytic domain"/>
    <property type="match status" value="1"/>
</dbReference>
<proteinExistence type="predicted"/>
<dbReference type="InterPro" id="IPR013149">
    <property type="entry name" value="ADH-like_C"/>
</dbReference>
<dbReference type="EC" id="1.3.1.95" evidence="2"/>
<dbReference type="Gene3D" id="3.40.50.720">
    <property type="entry name" value="NAD(P)-binding Rossmann-like Domain"/>
    <property type="match status" value="1"/>
</dbReference>
<accession>A0A3A1V469</accession>
<dbReference type="Pfam" id="PF08240">
    <property type="entry name" value="ADH_N"/>
    <property type="match status" value="1"/>
</dbReference>
<feature type="domain" description="Enoyl reductase (ER)" evidence="1">
    <location>
        <begin position="14"/>
        <end position="328"/>
    </location>
</feature>
<dbReference type="SMART" id="SM00829">
    <property type="entry name" value="PKS_ER"/>
    <property type="match status" value="1"/>
</dbReference>
<dbReference type="NCBIfam" id="TIGR02823">
    <property type="entry name" value="oxido_YhdH"/>
    <property type="match status" value="1"/>
</dbReference>
<reference evidence="2 3" key="1">
    <citation type="submission" date="2018-09" db="EMBL/GenBank/DDBJ databases">
        <title>Paenibacillus aracenensis nov. sp. isolated from a cave in southern Spain.</title>
        <authorList>
            <person name="Jurado V."/>
            <person name="Gutierrez-Patricio S."/>
            <person name="Gonzalez-Pimentel J.L."/>
            <person name="Miller A.Z."/>
            <person name="Laiz L."/>
            <person name="Saiz-Jimenez C."/>
        </authorList>
    </citation>
    <scope>NUCLEOTIDE SEQUENCE [LARGE SCALE GENOMIC DNA]</scope>
    <source>
        <strain evidence="2 3">DSM 22867</strain>
    </source>
</reference>
<sequence>MPESFQALVADNTGTFTVQVKQLSIHDLPEGEVLVQVAYSSVNYKDALACSPDGKVVSSYPFVPGIDLSGVVVSSSDSRFKPGQPVLATGYQLGVTHYGGFSEYARVHADWLVPLPAGLSLKEAMIYGTAGFTAALSIERLEENGMSPDKGSVLVTGATGGVGGAAIAILHRKGYHVVASTGDPEAAAEYLTALGADEIVSRGDINAIPAKPLNKQRWQAAVDSVGGSSLAAILSSISYGGSVAASGLTGGTAVPATVMPFILRGVSLLGIDSVFCPASRRLKLWERMAGDWKPGRLELLVDREISLRQLPQALADITQSRTLGRIVVRLGGG</sequence>
<dbReference type="Proteomes" id="UP000266482">
    <property type="component" value="Unassembled WGS sequence"/>
</dbReference>
<organism evidence="2 3">
    <name type="scientific">Paenibacillus nanensis</name>
    <dbReference type="NCBI Taxonomy" id="393251"/>
    <lineage>
        <taxon>Bacteria</taxon>
        <taxon>Bacillati</taxon>
        <taxon>Bacillota</taxon>
        <taxon>Bacilli</taxon>
        <taxon>Bacillales</taxon>
        <taxon>Paenibacillaceae</taxon>
        <taxon>Paenibacillus</taxon>
    </lineage>
</organism>
<dbReference type="PANTHER" id="PTHR43677:SF1">
    <property type="entry name" value="ACRYLYL-COA REDUCTASE ACUI-RELATED"/>
    <property type="match status" value="1"/>
</dbReference>
<dbReference type="OrthoDB" id="9782155at2"/>
<dbReference type="SUPFAM" id="SSF50129">
    <property type="entry name" value="GroES-like"/>
    <property type="match status" value="1"/>
</dbReference>